<evidence type="ECO:0000313" key="6">
    <source>
        <dbReference type="EMBL" id="MBC8537964.1"/>
    </source>
</evidence>
<dbReference type="GO" id="GO:0046872">
    <property type="term" value="F:metal ion binding"/>
    <property type="evidence" value="ECO:0007669"/>
    <property type="project" value="UniProtKB-KW"/>
</dbReference>
<proteinExistence type="predicted"/>
<dbReference type="Gene3D" id="2.102.10.10">
    <property type="entry name" value="Rieske [2Fe-2S] iron-sulphur domain"/>
    <property type="match status" value="1"/>
</dbReference>
<dbReference type="InterPro" id="IPR036188">
    <property type="entry name" value="FAD/NAD-bd_sf"/>
</dbReference>
<evidence type="ECO:0000256" key="1">
    <source>
        <dbReference type="ARBA" id="ARBA00022714"/>
    </source>
</evidence>
<keyword evidence="7" id="KW-1185">Reference proteome</keyword>
<dbReference type="PROSITE" id="PS51296">
    <property type="entry name" value="RIESKE"/>
    <property type="match status" value="1"/>
</dbReference>
<dbReference type="GO" id="GO:0004497">
    <property type="term" value="F:monooxygenase activity"/>
    <property type="evidence" value="ECO:0007669"/>
    <property type="project" value="UniProtKB-ARBA"/>
</dbReference>
<keyword evidence="4" id="KW-0411">Iron-sulfur</keyword>
<dbReference type="GO" id="GO:0005737">
    <property type="term" value="C:cytoplasm"/>
    <property type="evidence" value="ECO:0007669"/>
    <property type="project" value="TreeGrafter"/>
</dbReference>
<keyword evidence="3" id="KW-0408">Iron</keyword>
<accession>A0A926HVH5</accession>
<evidence type="ECO:0000256" key="3">
    <source>
        <dbReference type="ARBA" id="ARBA00023004"/>
    </source>
</evidence>
<sequence length="434" mass="48005">MESLWSKTASLPEFPVPPGDRKTDVLIIGGGIAGLLLAYELQKAGVEYMLVEASEICSGITKNTTAKITSQHGLCYTKLAKRLGDGAGLYLRANQEALEEFRNIARRVPCDFQEKDAFVYTLSSPEKIRQEAENLRKLGFPAKIVHELPLPLPIQNALCFPKQAQFHPLKFAAGIAPGLHIYTHTKALEFLNDGHLIQTNRGRISAKKVVVATHFPMNNKHGGYFLKLYQDRSYVLALENAPDMEGMYIDESPQGYSFRNIGNLLLLGGGGHRTGKSGDGWRDLEAFARKEFPGAAVQARWAAQDCMSLDGAPYIGPYSRHTPDFFVATGFNKWGMTSSMAAALLLVDLVQGKENPYAPVFSPSRSILHPQLFVNTWEALSSLLRLKRPRCPHMGCALQWNSAEQTWDCPCHGSRFDAQGRLIDNPATDGLQTK</sequence>
<dbReference type="GO" id="GO:0016705">
    <property type="term" value="F:oxidoreductase activity, acting on paired donors, with incorporation or reduction of molecular oxygen"/>
    <property type="evidence" value="ECO:0007669"/>
    <property type="project" value="UniProtKB-ARBA"/>
</dbReference>
<name>A0A926HVH5_9FIRM</name>
<keyword evidence="2" id="KW-0479">Metal-binding</keyword>
<dbReference type="AlphaFoldDB" id="A0A926HVH5"/>
<reference evidence="6" key="1">
    <citation type="submission" date="2020-08" db="EMBL/GenBank/DDBJ databases">
        <title>Genome public.</title>
        <authorList>
            <person name="Liu C."/>
            <person name="Sun Q."/>
        </authorList>
    </citation>
    <scope>NUCLEOTIDE SEQUENCE</scope>
    <source>
        <strain evidence="6">NSJ-63</strain>
    </source>
</reference>
<keyword evidence="1" id="KW-0001">2Fe-2S</keyword>
<organism evidence="6 7">
    <name type="scientific">Guopingia tenuis</name>
    <dbReference type="NCBI Taxonomy" id="2763656"/>
    <lineage>
        <taxon>Bacteria</taxon>
        <taxon>Bacillati</taxon>
        <taxon>Bacillota</taxon>
        <taxon>Clostridia</taxon>
        <taxon>Christensenellales</taxon>
        <taxon>Christensenellaceae</taxon>
        <taxon>Guopingia</taxon>
    </lineage>
</organism>
<dbReference type="GO" id="GO:0051537">
    <property type="term" value="F:2 iron, 2 sulfur cluster binding"/>
    <property type="evidence" value="ECO:0007669"/>
    <property type="project" value="UniProtKB-KW"/>
</dbReference>
<dbReference type="InterPro" id="IPR017941">
    <property type="entry name" value="Rieske_2Fe-2S"/>
</dbReference>
<dbReference type="InterPro" id="IPR036922">
    <property type="entry name" value="Rieske_2Fe-2S_sf"/>
</dbReference>
<dbReference type="InterPro" id="IPR006076">
    <property type="entry name" value="FAD-dep_OxRdtase"/>
</dbReference>
<evidence type="ECO:0000259" key="5">
    <source>
        <dbReference type="PROSITE" id="PS51296"/>
    </source>
</evidence>
<dbReference type="PANTHER" id="PTHR13847:SF274">
    <property type="entry name" value="RIESKE 2FE-2S IRON-SULFUR PROTEIN YHFW-RELATED"/>
    <property type="match status" value="1"/>
</dbReference>
<evidence type="ECO:0000256" key="2">
    <source>
        <dbReference type="ARBA" id="ARBA00022723"/>
    </source>
</evidence>
<feature type="domain" description="Rieske" evidence="5">
    <location>
        <begin position="389"/>
        <end position="434"/>
    </location>
</feature>
<comment type="caution">
    <text evidence="6">The sequence shown here is derived from an EMBL/GenBank/DDBJ whole genome shotgun (WGS) entry which is preliminary data.</text>
</comment>
<protein>
    <submittedName>
        <fullName evidence="6">FAD-dependent oxidoreductase</fullName>
    </submittedName>
</protein>
<dbReference type="Proteomes" id="UP000617951">
    <property type="component" value="Unassembled WGS sequence"/>
</dbReference>
<dbReference type="RefSeq" id="WP_249279778.1">
    <property type="nucleotide sequence ID" value="NZ_JACRSS010000001.1"/>
</dbReference>
<dbReference type="SUPFAM" id="SSF50022">
    <property type="entry name" value="ISP domain"/>
    <property type="match status" value="1"/>
</dbReference>
<evidence type="ECO:0000313" key="7">
    <source>
        <dbReference type="Proteomes" id="UP000617951"/>
    </source>
</evidence>
<dbReference type="Pfam" id="PF00355">
    <property type="entry name" value="Rieske"/>
    <property type="match status" value="1"/>
</dbReference>
<dbReference type="PANTHER" id="PTHR13847">
    <property type="entry name" value="SARCOSINE DEHYDROGENASE-RELATED"/>
    <property type="match status" value="1"/>
</dbReference>
<gene>
    <name evidence="6" type="ORF">H8693_03310</name>
</gene>
<dbReference type="Gene3D" id="3.30.9.10">
    <property type="entry name" value="D-Amino Acid Oxidase, subunit A, domain 2"/>
    <property type="match status" value="1"/>
</dbReference>
<dbReference type="PRINTS" id="PR00420">
    <property type="entry name" value="RNGMNOXGNASE"/>
</dbReference>
<dbReference type="Pfam" id="PF01266">
    <property type="entry name" value="DAO"/>
    <property type="match status" value="1"/>
</dbReference>
<evidence type="ECO:0000256" key="4">
    <source>
        <dbReference type="ARBA" id="ARBA00023014"/>
    </source>
</evidence>
<dbReference type="SUPFAM" id="SSF51905">
    <property type="entry name" value="FAD/NAD(P)-binding domain"/>
    <property type="match status" value="1"/>
</dbReference>
<dbReference type="EMBL" id="JACRSS010000001">
    <property type="protein sequence ID" value="MBC8537964.1"/>
    <property type="molecule type" value="Genomic_DNA"/>
</dbReference>
<dbReference type="Gene3D" id="3.50.50.60">
    <property type="entry name" value="FAD/NAD(P)-binding domain"/>
    <property type="match status" value="1"/>
</dbReference>